<reference evidence="2" key="1">
    <citation type="submission" date="2021-12" db="EMBL/GenBank/DDBJ databases">
        <authorList>
            <person name="King R."/>
        </authorList>
    </citation>
    <scope>NUCLEOTIDE SEQUENCE</scope>
</reference>
<organism evidence="2 3">
    <name type="scientific">Brassicogethes aeneus</name>
    <name type="common">Rape pollen beetle</name>
    <name type="synonym">Meligethes aeneus</name>
    <dbReference type="NCBI Taxonomy" id="1431903"/>
    <lineage>
        <taxon>Eukaryota</taxon>
        <taxon>Metazoa</taxon>
        <taxon>Ecdysozoa</taxon>
        <taxon>Arthropoda</taxon>
        <taxon>Hexapoda</taxon>
        <taxon>Insecta</taxon>
        <taxon>Pterygota</taxon>
        <taxon>Neoptera</taxon>
        <taxon>Endopterygota</taxon>
        <taxon>Coleoptera</taxon>
        <taxon>Polyphaga</taxon>
        <taxon>Cucujiformia</taxon>
        <taxon>Nitidulidae</taxon>
        <taxon>Meligethinae</taxon>
        <taxon>Brassicogethes</taxon>
    </lineage>
</organism>
<feature type="coiled-coil region" evidence="1">
    <location>
        <begin position="165"/>
        <end position="196"/>
    </location>
</feature>
<sequence length="327" mass="37196">MSSLTARILALAASTSSKNDRKVNNILNSCDVEVSQNLNGKTNPVSVYLILCFNEPVDSHIFYDIPVVFENINITDNTIEYMIINDPNIRSSDSERDKIEQLEELFPLQRKNKTEVYNLYKEHCELQQSQPLSICSFMDALSEMNISIHQPKKDQCDLCCAYKVGNVTEEQYKNHIEKKEQARKEKSKDKEAAKRKECYVFTTDVQAVKLCPMLYASKLYVRSKLQIHNFSIYNLTTHHCANYCWNKTECELVSSIFTTCIIKHLEKFCTDKIKTIILYSDGCGYQNMNAVLANALLNLAMEQGVTIFQVSGKGTHPGGGGPRARID</sequence>
<evidence type="ECO:0000313" key="3">
    <source>
        <dbReference type="Proteomes" id="UP001154078"/>
    </source>
</evidence>
<dbReference type="AlphaFoldDB" id="A0A9P0BAG2"/>
<keyword evidence="1" id="KW-0175">Coiled coil</keyword>
<evidence type="ECO:0000256" key="1">
    <source>
        <dbReference type="SAM" id="Coils"/>
    </source>
</evidence>
<protein>
    <submittedName>
        <fullName evidence="2">Uncharacterized protein</fullName>
    </submittedName>
</protein>
<dbReference type="PANTHER" id="PTHR10773">
    <property type="entry name" value="DNA-DIRECTED RNA POLYMERASES I, II, AND III SUBUNIT RPABC2"/>
    <property type="match status" value="1"/>
</dbReference>
<evidence type="ECO:0000313" key="2">
    <source>
        <dbReference type="EMBL" id="CAH0558565.1"/>
    </source>
</evidence>
<dbReference type="OrthoDB" id="6733722at2759"/>
<proteinExistence type="predicted"/>
<keyword evidence="3" id="KW-1185">Reference proteome</keyword>
<dbReference type="EMBL" id="OV121137">
    <property type="protein sequence ID" value="CAH0558565.1"/>
    <property type="molecule type" value="Genomic_DNA"/>
</dbReference>
<name>A0A9P0BAG2_BRAAE</name>
<dbReference type="Proteomes" id="UP001154078">
    <property type="component" value="Chromosome 6"/>
</dbReference>
<gene>
    <name evidence="2" type="ORF">MELIAE_LOCUS8861</name>
</gene>
<dbReference type="PANTHER" id="PTHR10773:SF19">
    <property type="match status" value="1"/>
</dbReference>
<accession>A0A9P0BAG2</accession>